<feature type="transmembrane region" description="Helical" evidence="6">
    <location>
        <begin position="274"/>
        <end position="294"/>
    </location>
</feature>
<keyword evidence="5 6" id="KW-0472">Membrane</keyword>
<evidence type="ECO:0000256" key="5">
    <source>
        <dbReference type="ARBA" id="ARBA00023136"/>
    </source>
</evidence>
<dbReference type="RefSeq" id="WP_309936530.1">
    <property type="nucleotide sequence ID" value="NZ_AP025305.1"/>
</dbReference>
<reference evidence="7" key="1">
    <citation type="submission" date="2023-07" db="EMBL/GenBank/DDBJ databases">
        <title>Genomic Encyclopedia of Type Strains, Phase IV (KMG-IV): sequencing the most valuable type-strain genomes for metagenomic binning, comparative biology and taxonomic classification.</title>
        <authorList>
            <person name="Goeker M."/>
        </authorList>
    </citation>
    <scope>NUCLEOTIDE SEQUENCE</scope>
    <source>
        <strain evidence="7">DSM 26174</strain>
    </source>
</reference>
<protein>
    <submittedName>
        <fullName evidence="7">Lipopolysaccharide export system permease protein</fullName>
    </submittedName>
</protein>
<feature type="transmembrane region" description="Helical" evidence="6">
    <location>
        <begin position="12"/>
        <end position="31"/>
    </location>
</feature>
<accession>A0AAE3XHS1</accession>
<keyword evidence="3 6" id="KW-0812">Transmembrane</keyword>
<evidence type="ECO:0000256" key="6">
    <source>
        <dbReference type="SAM" id="Phobius"/>
    </source>
</evidence>
<dbReference type="PANTHER" id="PTHR33529">
    <property type="entry name" value="SLR0882 PROTEIN-RELATED"/>
    <property type="match status" value="1"/>
</dbReference>
<comment type="subcellular location">
    <subcellularLocation>
        <location evidence="1">Cell membrane</location>
        <topology evidence="1">Multi-pass membrane protein</topology>
    </subcellularLocation>
</comment>
<evidence type="ECO:0000256" key="1">
    <source>
        <dbReference type="ARBA" id="ARBA00004651"/>
    </source>
</evidence>
<dbReference type="GO" id="GO:0043190">
    <property type="term" value="C:ATP-binding cassette (ABC) transporter complex"/>
    <property type="evidence" value="ECO:0007669"/>
    <property type="project" value="TreeGrafter"/>
</dbReference>
<evidence type="ECO:0000256" key="4">
    <source>
        <dbReference type="ARBA" id="ARBA00022989"/>
    </source>
</evidence>
<name>A0AAE3XHS1_9BACT</name>
<dbReference type="PANTHER" id="PTHR33529:SF8">
    <property type="entry name" value="PERMEASE, YJGP_YJGQ FAMILY"/>
    <property type="match status" value="1"/>
</dbReference>
<evidence type="ECO:0000256" key="2">
    <source>
        <dbReference type="ARBA" id="ARBA00022475"/>
    </source>
</evidence>
<dbReference type="GO" id="GO:0015920">
    <property type="term" value="P:lipopolysaccharide transport"/>
    <property type="evidence" value="ECO:0007669"/>
    <property type="project" value="TreeGrafter"/>
</dbReference>
<organism evidence="7 8">
    <name type="scientific">Aureibacter tunicatorum</name>
    <dbReference type="NCBI Taxonomy" id="866807"/>
    <lineage>
        <taxon>Bacteria</taxon>
        <taxon>Pseudomonadati</taxon>
        <taxon>Bacteroidota</taxon>
        <taxon>Cytophagia</taxon>
        <taxon>Cytophagales</taxon>
        <taxon>Persicobacteraceae</taxon>
        <taxon>Aureibacter</taxon>
    </lineage>
</organism>
<sequence>MFKVLDRYILKRLLTTYVFVVMIIVAVVVVIDMTEKNHKFIQHNLGFAEIAGYYMDFAPYIANFITPLMVFITTVYVTSQMASHTEIIAILSSGISFKRLMVPYLIAGGIIASASFYLNGWVIPNTNKDRLAFETTYFKRKYHFDESDVHIKVSPDTYLYLKSYNVNSDQAYKVTLEKIDGNQLISKLSARRMKWNEDIKKWQFIDWEIRDINGTQEIFTHGDKLDSALNLTPKYFSNNYKLYEALTLNEIDKKIADLESRGADNVKVYRIEKYIRYMSPFAVVILTLIGLVVSSRKARGGTGYQIALGFVLAFIYIIFFMFSRSLAEAGSTNPILAVWIPNIIFAIIGVFLYTRVPK</sequence>
<comment type="caution">
    <text evidence="7">The sequence shown here is derived from an EMBL/GenBank/DDBJ whole genome shotgun (WGS) entry which is preliminary data.</text>
</comment>
<keyword evidence="2" id="KW-1003">Cell membrane</keyword>
<dbReference type="Pfam" id="PF03739">
    <property type="entry name" value="LptF_LptG"/>
    <property type="match status" value="1"/>
</dbReference>
<keyword evidence="8" id="KW-1185">Reference proteome</keyword>
<proteinExistence type="predicted"/>
<evidence type="ECO:0000313" key="7">
    <source>
        <dbReference type="EMBL" id="MDR6237093.1"/>
    </source>
</evidence>
<feature type="transmembrane region" description="Helical" evidence="6">
    <location>
        <begin position="57"/>
        <end position="79"/>
    </location>
</feature>
<gene>
    <name evidence="7" type="ORF">HNQ88_000069</name>
</gene>
<dbReference type="Proteomes" id="UP001185092">
    <property type="component" value="Unassembled WGS sequence"/>
</dbReference>
<dbReference type="AlphaFoldDB" id="A0AAE3XHS1"/>
<keyword evidence="4 6" id="KW-1133">Transmembrane helix</keyword>
<dbReference type="EMBL" id="JAVDQD010000001">
    <property type="protein sequence ID" value="MDR6237093.1"/>
    <property type="molecule type" value="Genomic_DNA"/>
</dbReference>
<dbReference type="InterPro" id="IPR005495">
    <property type="entry name" value="LptG/LptF_permease"/>
</dbReference>
<feature type="transmembrane region" description="Helical" evidence="6">
    <location>
        <begin position="100"/>
        <end position="118"/>
    </location>
</feature>
<evidence type="ECO:0000313" key="8">
    <source>
        <dbReference type="Proteomes" id="UP001185092"/>
    </source>
</evidence>
<feature type="transmembrane region" description="Helical" evidence="6">
    <location>
        <begin position="335"/>
        <end position="354"/>
    </location>
</feature>
<evidence type="ECO:0000256" key="3">
    <source>
        <dbReference type="ARBA" id="ARBA00022692"/>
    </source>
</evidence>
<feature type="transmembrane region" description="Helical" evidence="6">
    <location>
        <begin position="306"/>
        <end position="323"/>
    </location>
</feature>